<proteinExistence type="predicted"/>
<protein>
    <submittedName>
        <fullName evidence="2">Uncharacterized protein</fullName>
    </submittedName>
</protein>
<feature type="compositionally biased region" description="Gly residues" evidence="1">
    <location>
        <begin position="41"/>
        <end position="65"/>
    </location>
</feature>
<evidence type="ECO:0000313" key="3">
    <source>
        <dbReference type="Proteomes" id="UP000053766"/>
    </source>
</evidence>
<keyword evidence="3" id="KW-1185">Reference proteome</keyword>
<dbReference type="AlphaFoldDB" id="A0A0D8Y242"/>
<dbReference type="EMBL" id="KN716194">
    <property type="protein sequence ID" value="KJH50928.1"/>
    <property type="molecule type" value="Genomic_DNA"/>
</dbReference>
<dbReference type="OrthoDB" id="5868852at2759"/>
<organism evidence="2 3">
    <name type="scientific">Dictyocaulus viviparus</name>
    <name type="common">Bovine lungworm</name>
    <dbReference type="NCBI Taxonomy" id="29172"/>
    <lineage>
        <taxon>Eukaryota</taxon>
        <taxon>Metazoa</taxon>
        <taxon>Ecdysozoa</taxon>
        <taxon>Nematoda</taxon>
        <taxon>Chromadorea</taxon>
        <taxon>Rhabditida</taxon>
        <taxon>Rhabditina</taxon>
        <taxon>Rhabditomorpha</taxon>
        <taxon>Strongyloidea</taxon>
        <taxon>Metastrongylidae</taxon>
        <taxon>Dictyocaulus</taxon>
    </lineage>
</organism>
<accession>A0A0D8Y242</accession>
<gene>
    <name evidence="2" type="ORF">DICVIV_02889</name>
</gene>
<evidence type="ECO:0000313" key="2">
    <source>
        <dbReference type="EMBL" id="KJH50928.1"/>
    </source>
</evidence>
<reference evidence="3" key="2">
    <citation type="journal article" date="2016" name="Sci. Rep.">
        <title>Dictyocaulus viviparus genome, variome and transcriptome elucidate lungworm biology and support future intervention.</title>
        <authorList>
            <person name="McNulty S.N."/>
            <person name="Strube C."/>
            <person name="Rosa B.A."/>
            <person name="Martin J.C."/>
            <person name="Tyagi R."/>
            <person name="Choi Y.J."/>
            <person name="Wang Q."/>
            <person name="Hallsworth Pepin K."/>
            <person name="Zhang X."/>
            <person name="Ozersky P."/>
            <person name="Wilson R.K."/>
            <person name="Sternberg P.W."/>
            <person name="Gasser R.B."/>
            <person name="Mitreva M."/>
        </authorList>
    </citation>
    <scope>NUCLEOTIDE SEQUENCE [LARGE SCALE GENOMIC DNA]</scope>
    <source>
        <strain evidence="3">HannoverDv2000</strain>
    </source>
</reference>
<evidence type="ECO:0000256" key="1">
    <source>
        <dbReference type="SAM" id="MobiDB-lite"/>
    </source>
</evidence>
<feature type="region of interest" description="Disordered" evidence="1">
    <location>
        <begin position="18"/>
        <end position="128"/>
    </location>
</feature>
<reference evidence="2 3" key="1">
    <citation type="submission" date="2013-11" db="EMBL/GenBank/DDBJ databases">
        <title>Draft genome of the bovine lungworm Dictyocaulus viviparus.</title>
        <authorList>
            <person name="Mitreva M."/>
        </authorList>
    </citation>
    <scope>NUCLEOTIDE SEQUENCE [LARGE SCALE GENOMIC DNA]</scope>
    <source>
        <strain evidence="2 3">HannoverDv2000</strain>
    </source>
</reference>
<dbReference type="Proteomes" id="UP000053766">
    <property type="component" value="Unassembled WGS sequence"/>
</dbReference>
<sequence>MGSAGIAIGPDGKVLSVLPLKRQERRSQPARGVISKHGNRRGMGGMAGRPLHGGPGPMGNPGFGRPGPFREPYGPGGPFLPGNRGPMPFGMPGRNMGFGESNPNVSFFKGPQSMPGPNIVSWKSSSPC</sequence>
<name>A0A0D8Y242_DICVI</name>